<keyword evidence="2" id="KW-1185">Reference proteome</keyword>
<dbReference type="EMBL" id="MU826826">
    <property type="protein sequence ID" value="KAJ7375289.1"/>
    <property type="molecule type" value="Genomic_DNA"/>
</dbReference>
<dbReference type="AlphaFoldDB" id="A0A9W9Z6F3"/>
<reference evidence="1" key="1">
    <citation type="submission" date="2023-01" db="EMBL/GenBank/DDBJ databases">
        <title>Genome assembly of the deep-sea coral Lophelia pertusa.</title>
        <authorList>
            <person name="Herrera S."/>
            <person name="Cordes E."/>
        </authorList>
    </citation>
    <scope>NUCLEOTIDE SEQUENCE</scope>
    <source>
        <strain evidence="1">USNM1676648</strain>
        <tissue evidence="1">Polyp</tissue>
    </source>
</reference>
<name>A0A9W9Z6F3_9CNID</name>
<organism evidence="1 2">
    <name type="scientific">Desmophyllum pertusum</name>
    <dbReference type="NCBI Taxonomy" id="174260"/>
    <lineage>
        <taxon>Eukaryota</taxon>
        <taxon>Metazoa</taxon>
        <taxon>Cnidaria</taxon>
        <taxon>Anthozoa</taxon>
        <taxon>Hexacorallia</taxon>
        <taxon>Scleractinia</taxon>
        <taxon>Caryophylliina</taxon>
        <taxon>Caryophylliidae</taxon>
        <taxon>Desmophyllum</taxon>
    </lineage>
</organism>
<protein>
    <submittedName>
        <fullName evidence="1">Uncharacterized protein</fullName>
    </submittedName>
</protein>
<dbReference type="Proteomes" id="UP001163046">
    <property type="component" value="Unassembled WGS sequence"/>
</dbReference>
<accession>A0A9W9Z6F3</accession>
<evidence type="ECO:0000313" key="1">
    <source>
        <dbReference type="EMBL" id="KAJ7375289.1"/>
    </source>
</evidence>
<sequence length="127" mass="14370">MSEKSASKEVTIKERDNATPGERLRAVGMCYYGCGRDLTTARMYKLARNPSNPKDNTCIDLKEHGQVKATTNANTSRLFAPLIDNAIIWETGMPRDGRRYLRFWKTSKGPQSCHKVHDHFYKSGTCA</sequence>
<gene>
    <name evidence="1" type="ORF">OS493_002037</name>
</gene>
<comment type="caution">
    <text evidence="1">The sequence shown here is derived from an EMBL/GenBank/DDBJ whole genome shotgun (WGS) entry which is preliminary data.</text>
</comment>
<proteinExistence type="predicted"/>
<evidence type="ECO:0000313" key="2">
    <source>
        <dbReference type="Proteomes" id="UP001163046"/>
    </source>
</evidence>